<accession>W7CEF9</accession>
<evidence type="ECO:0000313" key="7">
    <source>
        <dbReference type="EMBL" id="EUJ34201.1"/>
    </source>
</evidence>
<keyword evidence="2" id="KW-0645">Protease</keyword>
<dbReference type="CDD" id="cd16891">
    <property type="entry name" value="CwlT-like"/>
    <property type="match status" value="1"/>
</dbReference>
<keyword evidence="4" id="KW-0788">Thiol protease</keyword>
<evidence type="ECO:0000256" key="4">
    <source>
        <dbReference type="ARBA" id="ARBA00022807"/>
    </source>
</evidence>
<dbReference type="PANTHER" id="PTHR47053">
    <property type="entry name" value="MUREIN DD-ENDOPEPTIDASE MEPH-RELATED"/>
    <property type="match status" value="1"/>
</dbReference>
<evidence type="ECO:0000259" key="6">
    <source>
        <dbReference type="PROSITE" id="PS51935"/>
    </source>
</evidence>
<comment type="caution">
    <text evidence="7">The sequence shown here is derived from an EMBL/GenBank/DDBJ whole genome shotgun (WGS) entry which is preliminary data.</text>
</comment>
<dbReference type="Pfam" id="PF00877">
    <property type="entry name" value="NLPC_P60"/>
    <property type="match status" value="1"/>
</dbReference>
<keyword evidence="5" id="KW-0812">Transmembrane</keyword>
<dbReference type="Gene3D" id="3.90.1720.10">
    <property type="entry name" value="endopeptidase domain like (from Nostoc punctiforme)"/>
    <property type="match status" value="1"/>
</dbReference>
<dbReference type="Gene3D" id="1.10.530.10">
    <property type="match status" value="1"/>
</dbReference>
<dbReference type="InterPro" id="IPR051202">
    <property type="entry name" value="Peptidase_C40"/>
</dbReference>
<keyword evidence="8" id="KW-1185">Reference proteome</keyword>
<evidence type="ECO:0000256" key="3">
    <source>
        <dbReference type="ARBA" id="ARBA00022801"/>
    </source>
</evidence>
<dbReference type="InterPro" id="IPR038765">
    <property type="entry name" value="Papain-like_cys_pep_sf"/>
</dbReference>
<protein>
    <recommendedName>
        <fullName evidence="6">NlpC/P60 domain-containing protein</fullName>
    </recommendedName>
</protein>
<proteinExistence type="inferred from homology"/>
<dbReference type="SUPFAM" id="SSF53955">
    <property type="entry name" value="Lysozyme-like"/>
    <property type="match status" value="1"/>
</dbReference>
<comment type="similarity">
    <text evidence="1">Belongs to the peptidase C40 family.</text>
</comment>
<dbReference type="Proteomes" id="UP000019243">
    <property type="component" value="Unassembled WGS sequence"/>
</dbReference>
<reference evidence="7 8" key="1">
    <citation type="submission" date="2012-12" db="EMBL/GenBank/DDBJ databases">
        <title>Novel taxa of Listeriaceae from agricultural environments in the United States.</title>
        <authorList>
            <person name="den Bakker H.C."/>
            <person name="Allred A."/>
            <person name="Warchocki S."/>
            <person name="Wright E.M."/>
            <person name="Burrell A."/>
            <person name="Nightingale K.K."/>
            <person name="Kephart D."/>
            <person name="Wiedmann M."/>
        </authorList>
    </citation>
    <scope>NUCLEOTIDE SEQUENCE [LARGE SCALE GENOMIC DNA]</scope>
    <source>
        <strain evidence="7 8">FSL F6-1037</strain>
    </source>
</reference>
<keyword evidence="5" id="KW-1133">Transmembrane helix</keyword>
<keyword evidence="5" id="KW-0472">Membrane</keyword>
<dbReference type="GO" id="GO:0006508">
    <property type="term" value="P:proteolysis"/>
    <property type="evidence" value="ECO:0007669"/>
    <property type="project" value="UniProtKB-KW"/>
</dbReference>
<dbReference type="EMBL" id="AODH01000077">
    <property type="protein sequence ID" value="EUJ34201.1"/>
    <property type="molecule type" value="Genomic_DNA"/>
</dbReference>
<dbReference type="PATRIC" id="fig|1265861.3.peg.2457"/>
<dbReference type="PANTHER" id="PTHR47053:SF5">
    <property type="entry name" value="BIFUNCTIONAL MURAMIDASE_DL-ENDOPEPTIDASE CWLT"/>
    <property type="match status" value="1"/>
</dbReference>
<keyword evidence="3" id="KW-0378">Hydrolase</keyword>
<dbReference type="InterPro" id="IPR000064">
    <property type="entry name" value="NLP_P60_dom"/>
</dbReference>
<dbReference type="Pfam" id="PF13702">
    <property type="entry name" value="Lysozyme_like"/>
    <property type="match status" value="1"/>
</dbReference>
<sequence>MSVSKKMLKKGASLFLKKLFSAYSVYIVPAILIIIALFFVVVTVVGFMATQSSNEEGIEIGGGKKELSPSVLKWKSQVEKEAKEQDVLDLVPYVLAIIQVETNGNSKDLMQSSESAGLPVNSLDEIGSIHQGIKYLKSGFDKLNTSVGGKDILGVIQSYNFGIAYVDKLLFANKKHTLDFAENYSKTVVAPSLGNSSGQIYSYINDVSTLHGKPYLYLNGGNFFYAELVLEYVGTGSGNGGTPINPQDYYKDLIAEAEKYEGNPYVWGGSNPSEGFDCSGLTQWVYGKSGFQIGRVTTDQYTSTQKVSLSDAKSGDLVFFKGTYGSPDYISHVGIYVNENTMYDANDSGIGYHNLKASYWQEHFDSIRRVQK</sequence>
<name>W7CEF9_9LIST</name>
<gene>
    <name evidence="7" type="ORF">BCAMP_12618</name>
</gene>
<dbReference type="RefSeq" id="WP_035315791.1">
    <property type="nucleotide sequence ID" value="NZ_AODH01000077.1"/>
</dbReference>
<dbReference type="InterPro" id="IPR023346">
    <property type="entry name" value="Lysozyme-like_dom_sf"/>
</dbReference>
<organism evidence="7 8">
    <name type="scientific">Brochothrix campestris FSL F6-1037</name>
    <dbReference type="NCBI Taxonomy" id="1265861"/>
    <lineage>
        <taxon>Bacteria</taxon>
        <taxon>Bacillati</taxon>
        <taxon>Bacillota</taxon>
        <taxon>Bacilli</taxon>
        <taxon>Bacillales</taxon>
        <taxon>Listeriaceae</taxon>
        <taxon>Brochothrix</taxon>
    </lineage>
</organism>
<dbReference type="AlphaFoldDB" id="W7CEF9"/>
<feature type="domain" description="NlpC/P60" evidence="6">
    <location>
        <begin position="247"/>
        <end position="371"/>
    </location>
</feature>
<dbReference type="InterPro" id="IPR047194">
    <property type="entry name" value="CwlT-like_lysozyme"/>
</dbReference>
<evidence type="ECO:0000313" key="8">
    <source>
        <dbReference type="Proteomes" id="UP000019243"/>
    </source>
</evidence>
<evidence type="ECO:0000256" key="5">
    <source>
        <dbReference type="SAM" id="Phobius"/>
    </source>
</evidence>
<feature type="transmembrane region" description="Helical" evidence="5">
    <location>
        <begin position="20"/>
        <end position="49"/>
    </location>
</feature>
<dbReference type="OrthoDB" id="9813368at2"/>
<evidence type="ECO:0000256" key="1">
    <source>
        <dbReference type="ARBA" id="ARBA00007074"/>
    </source>
</evidence>
<evidence type="ECO:0000256" key="2">
    <source>
        <dbReference type="ARBA" id="ARBA00022670"/>
    </source>
</evidence>
<dbReference type="GO" id="GO:0008234">
    <property type="term" value="F:cysteine-type peptidase activity"/>
    <property type="evidence" value="ECO:0007669"/>
    <property type="project" value="UniProtKB-KW"/>
</dbReference>
<dbReference type="STRING" id="1265861.BCAMP_12618"/>
<dbReference type="SUPFAM" id="SSF54001">
    <property type="entry name" value="Cysteine proteinases"/>
    <property type="match status" value="1"/>
</dbReference>
<dbReference type="PROSITE" id="PS51935">
    <property type="entry name" value="NLPC_P60"/>
    <property type="match status" value="1"/>
</dbReference>